<proteinExistence type="predicted"/>
<evidence type="ECO:0000256" key="5">
    <source>
        <dbReference type="SAM" id="MobiDB-lite"/>
    </source>
</evidence>
<reference evidence="7" key="1">
    <citation type="submission" date="2021-01" db="EMBL/GenBank/DDBJ databases">
        <authorList>
            <person name="Lovell J.T."/>
            <person name="Bentley N."/>
            <person name="Bhattarai G."/>
            <person name="Jenkins J.W."/>
            <person name="Sreedasyam A."/>
            <person name="Alarcon Y."/>
            <person name="Bock C."/>
            <person name="Boston L."/>
            <person name="Carlson J."/>
            <person name="Cervantes K."/>
            <person name="Clermont K."/>
            <person name="Krom N."/>
            <person name="Kubenka K."/>
            <person name="Mamidi S."/>
            <person name="Mattison C."/>
            <person name="Monteros M."/>
            <person name="Pisani C."/>
            <person name="Plott C."/>
            <person name="Rajasekar S."/>
            <person name="Rhein H.S."/>
            <person name="Rohla C."/>
            <person name="Song M."/>
            <person name="Hilaire R.S."/>
            <person name="Shu S."/>
            <person name="Wells L."/>
            <person name="Wang X."/>
            <person name="Webber J."/>
            <person name="Heerema R.J."/>
            <person name="Klein P."/>
            <person name="Conner P."/>
            <person name="Grauke L."/>
            <person name="Grimwood J."/>
            <person name="Schmutz J."/>
            <person name="Randall J.J."/>
        </authorList>
    </citation>
    <scope>NUCLEOTIDE SEQUENCE</scope>
    <source>
        <tissue evidence="7">Leaf</tissue>
    </source>
</reference>
<dbReference type="Proteomes" id="UP000811246">
    <property type="component" value="Chromosome 15"/>
</dbReference>
<comment type="function">
    <text evidence="1">May be involved in environmental stress response.</text>
</comment>
<feature type="region of interest" description="Disordered" evidence="5">
    <location>
        <begin position="42"/>
        <end position="76"/>
    </location>
</feature>
<dbReference type="GO" id="GO:0003677">
    <property type="term" value="F:DNA binding"/>
    <property type="evidence" value="ECO:0007669"/>
    <property type="project" value="InterPro"/>
</dbReference>
<dbReference type="SMART" id="SM00259">
    <property type="entry name" value="ZnF_A20"/>
    <property type="match status" value="1"/>
</dbReference>
<dbReference type="OrthoDB" id="1430247at2759"/>
<protein>
    <recommendedName>
        <fullName evidence="6">A20-type domain-containing protein</fullName>
    </recommendedName>
</protein>
<evidence type="ECO:0000256" key="1">
    <source>
        <dbReference type="ARBA" id="ARBA00003732"/>
    </source>
</evidence>
<dbReference type="PANTHER" id="PTHR10634:SF67">
    <property type="entry name" value="AN1-TYPE ZINC FINGER PROTEIN 3"/>
    <property type="match status" value="1"/>
</dbReference>
<dbReference type="AlphaFoldDB" id="A0A922A5W6"/>
<feature type="domain" description="A20-type" evidence="6">
    <location>
        <begin position="10"/>
        <end position="44"/>
    </location>
</feature>
<feature type="compositionally biased region" description="Low complexity" evidence="5">
    <location>
        <begin position="42"/>
        <end position="64"/>
    </location>
</feature>
<comment type="caution">
    <text evidence="7">The sequence shown here is derived from an EMBL/GenBank/DDBJ whole genome shotgun (WGS) entry which is preliminary data.</text>
</comment>
<dbReference type="EMBL" id="CM031839">
    <property type="protein sequence ID" value="KAG6675394.1"/>
    <property type="molecule type" value="Genomic_DNA"/>
</dbReference>
<accession>A0A922A5W6</accession>
<evidence type="ECO:0000259" key="6">
    <source>
        <dbReference type="PROSITE" id="PS51036"/>
    </source>
</evidence>
<evidence type="ECO:0000313" key="8">
    <source>
        <dbReference type="Proteomes" id="UP000811246"/>
    </source>
</evidence>
<dbReference type="GO" id="GO:0008270">
    <property type="term" value="F:zinc ion binding"/>
    <property type="evidence" value="ECO:0007669"/>
    <property type="project" value="UniProtKB-KW"/>
</dbReference>
<evidence type="ECO:0000256" key="2">
    <source>
        <dbReference type="ARBA" id="ARBA00022723"/>
    </source>
</evidence>
<evidence type="ECO:0000313" key="7">
    <source>
        <dbReference type="EMBL" id="KAG6675394.1"/>
    </source>
</evidence>
<dbReference type="Gene3D" id="4.10.1110.10">
    <property type="entry name" value="AN1-like Zinc finger"/>
    <property type="match status" value="1"/>
</dbReference>
<keyword evidence="4" id="KW-0862">Zinc</keyword>
<dbReference type="Gene3D" id="1.20.5.4770">
    <property type="match status" value="1"/>
</dbReference>
<keyword evidence="2" id="KW-0479">Metal-binding</keyword>
<dbReference type="PANTHER" id="PTHR10634">
    <property type="entry name" value="AN1-TYPE ZINC FINGER PROTEIN"/>
    <property type="match status" value="1"/>
</dbReference>
<sequence length="179" mass="19201">MAEEHRCQASEGHRLCANNCGFFGSPTTMNLCSKCYRDLQHTTSSSSSTKSSIEIGLSPVSSTPLSPPLPSSFPSETDSLPTPLALILPEVAEEIVSPAVVDGGDDLVGASRPNRCLVCRRRTGLTGFRCRCGTTIRSFGEAFPDSLLHLRRHEHEHACGGSLRRQGRGSNYTILGLVG</sequence>
<dbReference type="PROSITE" id="PS51036">
    <property type="entry name" value="ZF_A20"/>
    <property type="match status" value="1"/>
</dbReference>
<dbReference type="Pfam" id="PF01754">
    <property type="entry name" value="zf-A20"/>
    <property type="match status" value="1"/>
</dbReference>
<organism evidence="7 8">
    <name type="scientific">Carya illinoinensis</name>
    <name type="common">Pecan</name>
    <dbReference type="NCBI Taxonomy" id="32201"/>
    <lineage>
        <taxon>Eukaryota</taxon>
        <taxon>Viridiplantae</taxon>
        <taxon>Streptophyta</taxon>
        <taxon>Embryophyta</taxon>
        <taxon>Tracheophyta</taxon>
        <taxon>Spermatophyta</taxon>
        <taxon>Magnoliopsida</taxon>
        <taxon>eudicotyledons</taxon>
        <taxon>Gunneridae</taxon>
        <taxon>Pentapetalae</taxon>
        <taxon>rosids</taxon>
        <taxon>fabids</taxon>
        <taxon>Fagales</taxon>
        <taxon>Juglandaceae</taxon>
        <taxon>Carya</taxon>
    </lineage>
</organism>
<dbReference type="SUPFAM" id="SSF118310">
    <property type="entry name" value="AN1-like Zinc finger"/>
    <property type="match status" value="1"/>
</dbReference>
<keyword evidence="3" id="KW-0863">Zinc-finger</keyword>
<dbReference type="InterPro" id="IPR002653">
    <property type="entry name" value="Znf_A20"/>
</dbReference>
<gene>
    <name evidence="7" type="ORF">I3842_15G098700</name>
</gene>
<evidence type="ECO:0000256" key="3">
    <source>
        <dbReference type="ARBA" id="ARBA00022771"/>
    </source>
</evidence>
<dbReference type="InterPro" id="IPR050652">
    <property type="entry name" value="AN1_A20_ZnFinger"/>
</dbReference>
<dbReference type="SUPFAM" id="SSF57716">
    <property type="entry name" value="Glucocorticoid receptor-like (DNA-binding domain)"/>
    <property type="match status" value="1"/>
</dbReference>
<name>A0A922A5W6_CARIL</name>
<evidence type="ECO:0000256" key="4">
    <source>
        <dbReference type="ARBA" id="ARBA00022833"/>
    </source>
</evidence>
<dbReference type="InterPro" id="IPR035896">
    <property type="entry name" value="AN1-like_Znf"/>
</dbReference>